<reference evidence="1" key="1">
    <citation type="submission" date="2019-03" db="EMBL/GenBank/DDBJ databases">
        <title>Single cell metagenomics reveals metabolic interactions within the superorganism composed of flagellate Streblomastix strix and complex community of Bacteroidetes bacteria on its surface.</title>
        <authorList>
            <person name="Treitli S.C."/>
            <person name="Kolisko M."/>
            <person name="Husnik F."/>
            <person name="Keeling P."/>
            <person name="Hampl V."/>
        </authorList>
    </citation>
    <scope>NUCLEOTIDE SEQUENCE</scope>
    <source>
        <strain evidence="1">STM</strain>
    </source>
</reference>
<name>A0A5J4SKE1_9ZZZZ</name>
<protein>
    <submittedName>
        <fullName evidence="1">Uncharacterized protein</fullName>
    </submittedName>
</protein>
<dbReference type="EMBL" id="SNRY01000153">
    <property type="protein sequence ID" value="KAA6345841.1"/>
    <property type="molecule type" value="Genomic_DNA"/>
</dbReference>
<proteinExistence type="predicted"/>
<comment type="caution">
    <text evidence="1">The sequence shown here is derived from an EMBL/GenBank/DDBJ whole genome shotgun (WGS) entry which is preliminary data.</text>
</comment>
<sequence length="92" mass="10442">MVYTIRGVWYIPYGNYATVLAPVCHWHTRVCQYHTGSMTVAYKMKVIGGGLKVEGCVPPNVCLLFYKNSNNGLHPYSLRSLSDTSNYDHHFV</sequence>
<dbReference type="AlphaFoldDB" id="A0A5J4SKE1"/>
<evidence type="ECO:0000313" key="1">
    <source>
        <dbReference type="EMBL" id="KAA6345841.1"/>
    </source>
</evidence>
<gene>
    <name evidence="1" type="ORF">EZS27_006616</name>
</gene>
<organism evidence="1">
    <name type="scientific">termite gut metagenome</name>
    <dbReference type="NCBI Taxonomy" id="433724"/>
    <lineage>
        <taxon>unclassified sequences</taxon>
        <taxon>metagenomes</taxon>
        <taxon>organismal metagenomes</taxon>
    </lineage>
</organism>
<accession>A0A5J4SKE1</accession>